<evidence type="ECO:0000256" key="1">
    <source>
        <dbReference type="SAM" id="MobiDB-lite"/>
    </source>
</evidence>
<feature type="chain" id="PRO_5038361526" evidence="2">
    <location>
        <begin position="28"/>
        <end position="77"/>
    </location>
</feature>
<reference evidence="3" key="1">
    <citation type="submission" date="2021-02" db="EMBL/GenBank/DDBJ databases">
        <title>Thiocyanate and organic carbon inputs drive convergent selection for specific autotrophic Afipia and Thiobacillus strains within complex microbiomes.</title>
        <authorList>
            <person name="Huddy R.J."/>
            <person name="Sachdeva R."/>
            <person name="Kadzinga F."/>
            <person name="Kantor R.S."/>
            <person name="Harrison S.T.L."/>
            <person name="Banfield J.F."/>
        </authorList>
    </citation>
    <scope>NUCLEOTIDE SEQUENCE</scope>
    <source>
        <strain evidence="3">SCN18_10_11_15_R1_P_69_7</strain>
    </source>
</reference>
<dbReference type="Proteomes" id="UP000664815">
    <property type="component" value="Unassembled WGS sequence"/>
</dbReference>
<accession>A0A9D8KWR2</accession>
<dbReference type="AlphaFoldDB" id="A0A9D8KWR2"/>
<feature type="region of interest" description="Disordered" evidence="1">
    <location>
        <begin position="24"/>
        <end position="77"/>
    </location>
</feature>
<protein>
    <submittedName>
        <fullName evidence="3">DUF885 domain-containing protein</fullName>
    </submittedName>
</protein>
<comment type="caution">
    <text evidence="3">The sequence shown here is derived from an EMBL/GenBank/DDBJ whole genome shotgun (WGS) entry which is preliminary data.</text>
</comment>
<gene>
    <name evidence="3" type="ORF">J0H45_09030</name>
</gene>
<evidence type="ECO:0000313" key="4">
    <source>
        <dbReference type="Proteomes" id="UP000664815"/>
    </source>
</evidence>
<evidence type="ECO:0000256" key="2">
    <source>
        <dbReference type="SAM" id="SignalP"/>
    </source>
</evidence>
<organism evidence="3 4">
    <name type="scientific">Stenotrophomonas nitritireducens</name>
    <dbReference type="NCBI Taxonomy" id="83617"/>
    <lineage>
        <taxon>Bacteria</taxon>
        <taxon>Pseudomonadati</taxon>
        <taxon>Pseudomonadota</taxon>
        <taxon>Gammaproteobacteria</taxon>
        <taxon>Lysobacterales</taxon>
        <taxon>Lysobacteraceae</taxon>
        <taxon>Stenotrophomonas</taxon>
    </lineage>
</organism>
<keyword evidence="2" id="KW-0732">Signal</keyword>
<feature type="non-terminal residue" evidence="3">
    <location>
        <position position="77"/>
    </location>
</feature>
<proteinExistence type="predicted"/>
<feature type="signal peptide" evidence="2">
    <location>
        <begin position="1"/>
        <end position="27"/>
    </location>
</feature>
<feature type="compositionally biased region" description="Low complexity" evidence="1">
    <location>
        <begin position="54"/>
        <end position="64"/>
    </location>
</feature>
<evidence type="ECO:0000313" key="3">
    <source>
        <dbReference type="EMBL" id="MBN8799485.1"/>
    </source>
</evidence>
<name>A0A9D8KWR2_9GAMM</name>
<dbReference type="EMBL" id="JAFKMG010000841">
    <property type="protein sequence ID" value="MBN8799485.1"/>
    <property type="molecule type" value="Genomic_DNA"/>
</dbReference>
<sequence>MSSSPLRFLALAVASLLIFSAAAPADAAKKKSQRPTATQSRSAKPKARSGKAVARPAARPARAPLPIIQDNASRLNR</sequence>